<dbReference type="Proteomes" id="UP000295714">
    <property type="component" value="Unassembled WGS sequence"/>
</dbReference>
<dbReference type="Pfam" id="PF13715">
    <property type="entry name" value="CarbopepD_reg_2"/>
    <property type="match status" value="1"/>
</dbReference>
<gene>
    <name evidence="2" type="ORF">DFQ05_1828</name>
</gene>
<dbReference type="GO" id="GO:0004180">
    <property type="term" value="F:carboxypeptidase activity"/>
    <property type="evidence" value="ECO:0007669"/>
    <property type="project" value="UniProtKB-KW"/>
</dbReference>
<reference evidence="2 3" key="1">
    <citation type="journal article" date="2015" name="Stand. Genomic Sci.">
        <title>Genomic Encyclopedia of Bacterial and Archaeal Type Strains, Phase III: the genomes of soil and plant-associated and newly described type strains.</title>
        <authorList>
            <person name="Whitman W.B."/>
            <person name="Woyke T."/>
            <person name="Klenk H.P."/>
            <person name="Zhou Y."/>
            <person name="Lilburn T.G."/>
            <person name="Beck B.J."/>
            <person name="De Vos P."/>
            <person name="Vandamme P."/>
            <person name="Eisen J.A."/>
            <person name="Garrity G."/>
            <person name="Hugenholtz P."/>
            <person name="Kyrpides N.C."/>
        </authorList>
    </citation>
    <scope>NUCLEOTIDE SEQUENCE [LARGE SCALE GENOMIC DNA]</scope>
    <source>
        <strain evidence="2 3">CECT 8445</strain>
    </source>
</reference>
<evidence type="ECO:0000313" key="2">
    <source>
        <dbReference type="EMBL" id="TCK68044.1"/>
    </source>
</evidence>
<dbReference type="InterPro" id="IPR008969">
    <property type="entry name" value="CarboxyPept-like_regulatory"/>
</dbReference>
<evidence type="ECO:0000256" key="1">
    <source>
        <dbReference type="SAM" id="SignalP"/>
    </source>
</evidence>
<dbReference type="OrthoDB" id="1223654at2"/>
<name>A0A4R1KSN5_9FLAO</name>
<feature type="signal peptide" evidence="1">
    <location>
        <begin position="1"/>
        <end position="19"/>
    </location>
</feature>
<evidence type="ECO:0000313" key="3">
    <source>
        <dbReference type="Proteomes" id="UP000295714"/>
    </source>
</evidence>
<dbReference type="Gene3D" id="2.60.40.1120">
    <property type="entry name" value="Carboxypeptidase-like, regulatory domain"/>
    <property type="match status" value="1"/>
</dbReference>
<dbReference type="RefSeq" id="WP_132705053.1">
    <property type="nucleotide sequence ID" value="NZ_SMGI01000002.1"/>
</dbReference>
<keyword evidence="1" id="KW-0732">Signal</keyword>
<organism evidence="2 3">
    <name type="scientific">Winogradskyella wandonensis</name>
    <dbReference type="NCBI Taxonomy" id="1442586"/>
    <lineage>
        <taxon>Bacteria</taxon>
        <taxon>Pseudomonadati</taxon>
        <taxon>Bacteroidota</taxon>
        <taxon>Flavobacteriia</taxon>
        <taxon>Flavobacteriales</taxon>
        <taxon>Flavobacteriaceae</taxon>
        <taxon>Winogradskyella</taxon>
    </lineage>
</organism>
<comment type="caution">
    <text evidence="2">The sequence shown here is derived from an EMBL/GenBank/DDBJ whole genome shotgun (WGS) entry which is preliminary data.</text>
</comment>
<sequence>MTRKIATVLLFFSCLISYAQTLKGQVVDAVTKEPLEMVSVYFDNTTIGTTTNENGKFSIDYTNAVQSTLVISFLGYNTFYLSDYRSKTNIVVALAESTEELDEVVINADDGMSRAEKLRWFRKEFLGNSEFGKSCKILNEKDLRFRYDKSSRTLSAWSKTPVVVKNRSLQYEISFDIIDFEIILGNWNAQSVIYTGTSFYRNLDEEENRKTLKNRKKAYEGSIQHFIRAIYYERLEEDGYVFGVRGLKVNPYEYFVLSDILENETRRVVLKQKLDIFYKDTAESVIQTAENLEFFIDKYGNYAPIPQVLFGGAMGKQRIGDLLPLDYGLSQN</sequence>
<dbReference type="AlphaFoldDB" id="A0A4R1KSN5"/>
<dbReference type="SUPFAM" id="SSF49464">
    <property type="entry name" value="Carboxypeptidase regulatory domain-like"/>
    <property type="match status" value="1"/>
</dbReference>
<keyword evidence="2" id="KW-0645">Protease</keyword>
<feature type="chain" id="PRO_5020478214" evidence="1">
    <location>
        <begin position="20"/>
        <end position="332"/>
    </location>
</feature>
<keyword evidence="3" id="KW-1185">Reference proteome</keyword>
<protein>
    <submittedName>
        <fullName evidence="2">Carboxypeptidase-like protein</fullName>
    </submittedName>
</protein>
<proteinExistence type="predicted"/>
<dbReference type="EMBL" id="SMGI01000002">
    <property type="protein sequence ID" value="TCK68044.1"/>
    <property type="molecule type" value="Genomic_DNA"/>
</dbReference>
<keyword evidence="2" id="KW-0121">Carboxypeptidase</keyword>
<keyword evidence="2" id="KW-0378">Hydrolase</keyword>
<accession>A0A4R1KSN5</accession>